<dbReference type="RefSeq" id="WP_173073267.1">
    <property type="nucleotide sequence ID" value="NZ_BAABJB010000044.1"/>
</dbReference>
<reference evidence="1 2" key="1">
    <citation type="submission" date="2020-03" db="EMBL/GenBank/DDBJ databases">
        <title>Whole genome shotgun sequence of Phytohabitans rumicis NBRC 108638.</title>
        <authorList>
            <person name="Komaki H."/>
            <person name="Tamura T."/>
        </authorList>
    </citation>
    <scope>NUCLEOTIDE SEQUENCE [LARGE SCALE GENOMIC DNA]</scope>
    <source>
        <strain evidence="1 2">NBRC 108638</strain>
    </source>
</reference>
<organism evidence="1 2">
    <name type="scientific">Phytohabitans rumicis</name>
    <dbReference type="NCBI Taxonomy" id="1076125"/>
    <lineage>
        <taxon>Bacteria</taxon>
        <taxon>Bacillati</taxon>
        <taxon>Actinomycetota</taxon>
        <taxon>Actinomycetes</taxon>
        <taxon>Micromonosporales</taxon>
        <taxon>Micromonosporaceae</taxon>
    </lineage>
</organism>
<dbReference type="PANTHER" id="PTHR37031:SF2">
    <property type="entry name" value="PHOD-LIKE PHOSPHATASE METALLOPHOSPHATASE DOMAIN-CONTAINING PROTEIN"/>
    <property type="match status" value="1"/>
</dbReference>
<proteinExistence type="predicted"/>
<dbReference type="Proteomes" id="UP000482960">
    <property type="component" value="Unassembled WGS sequence"/>
</dbReference>
<dbReference type="SUPFAM" id="SSF56300">
    <property type="entry name" value="Metallo-dependent phosphatases"/>
    <property type="match status" value="1"/>
</dbReference>
<evidence type="ECO:0000313" key="2">
    <source>
        <dbReference type="Proteomes" id="UP000482960"/>
    </source>
</evidence>
<dbReference type="Gene3D" id="3.60.21.70">
    <property type="entry name" value="PhoD-like phosphatase"/>
    <property type="match status" value="1"/>
</dbReference>
<sequence length="800" mass="85079">MAFVPLAQRLSGNAIPLVLAGPILRHVAADQVTVFVALREARTVTLKVYAGTGGIRTTVFEGSRATVPLGSSLHVVAVTAASSPPVAKLVPETTYYYDLDLGGGLTLASAGVLALAATTNPLALPGADLPSFSLAPAALDQVRLVHASCRKPHGESIDALTALDDMIAEAGTDATTPAFARARPHQLFLTGDQIYADDVADVLLYLLVDAASALLGWQETLPGSNAALLTPGARASLTLAAGLTSGIPTAGYPKSHLMRFGEFAAMYLFAWSPVLWPADLPTDADVGTATNLTALGRERARIASFRTTLPVVRRVLANVPTYMVFDDHEITDDWYMNRRWVGPEQAARRPTGGLLDKPLGRRVVQNGLLAYALFQAWGSTPEQFAATGTAGEPGRALLAAATSWRGTSGDAHDTAIATRVGLPPAALAANATALTRPAGALRWHYRVAPAGGRYEVLALDCRTARAYPVGADTRAAGLLSTAAIAEQVTNQPDDPNLRVTIVIAQTPVLGLPFIEDKQRAATGDDVWANDVEAWSLNEDAYQRLLGALAIRRRRVVVLSGDVHYTFAARMTYWATRPYGQAQQAAPIAAAIVQMNSSALKNQTSDALFADTIRLHTGGYNQFFVQNVGRRLDLVCWATPQTSNLEVGGGGRPISASRWPPGWNGTPAVVDLARMPSGSHVAVQPEWRYRVEYLRGEKPAPGQDTPMPTLTNLPADAAARTTAVAGVHAAYNANLRNDEGRDIVGRNNVGELRIELDGAGVPLRVVQRSWWRFRDEVTPEATTTFTVGLDPATPTAPGPLP</sequence>
<dbReference type="EMBL" id="BLPG01000001">
    <property type="protein sequence ID" value="GFJ86662.1"/>
    <property type="molecule type" value="Genomic_DNA"/>
</dbReference>
<evidence type="ECO:0000313" key="1">
    <source>
        <dbReference type="EMBL" id="GFJ86662.1"/>
    </source>
</evidence>
<dbReference type="PANTHER" id="PTHR37031">
    <property type="entry name" value="METALLOPHOSPHATASE BINDING DOMAIN PROTEIN"/>
    <property type="match status" value="1"/>
</dbReference>
<dbReference type="AlphaFoldDB" id="A0A6V8KNC1"/>
<dbReference type="InterPro" id="IPR038607">
    <property type="entry name" value="PhoD-like_sf"/>
</dbReference>
<dbReference type="InterPro" id="IPR029052">
    <property type="entry name" value="Metallo-depent_PP-like"/>
</dbReference>
<accession>A0A6V8KNC1</accession>
<gene>
    <name evidence="1" type="ORF">Prum_003040</name>
</gene>
<reference evidence="1 2" key="2">
    <citation type="submission" date="2020-03" db="EMBL/GenBank/DDBJ databases">
        <authorList>
            <person name="Ichikawa N."/>
            <person name="Kimura A."/>
            <person name="Kitahashi Y."/>
            <person name="Uohara A."/>
        </authorList>
    </citation>
    <scope>NUCLEOTIDE SEQUENCE [LARGE SCALE GENOMIC DNA]</scope>
    <source>
        <strain evidence="1 2">NBRC 108638</strain>
    </source>
</reference>
<name>A0A6V8KNC1_9ACTN</name>
<evidence type="ECO:0008006" key="3">
    <source>
        <dbReference type="Google" id="ProtNLM"/>
    </source>
</evidence>
<protein>
    <recommendedName>
        <fullName evidence="3">PhoD-like phosphatase metallophosphatase domain-containing protein</fullName>
    </recommendedName>
</protein>
<comment type="caution">
    <text evidence="1">The sequence shown here is derived from an EMBL/GenBank/DDBJ whole genome shotgun (WGS) entry which is preliminary data.</text>
</comment>
<keyword evidence="2" id="KW-1185">Reference proteome</keyword>